<dbReference type="InterPro" id="IPR011060">
    <property type="entry name" value="RibuloseP-bd_barrel"/>
</dbReference>
<dbReference type="InterPro" id="IPR044643">
    <property type="entry name" value="TrpF_fam"/>
</dbReference>
<dbReference type="EMBL" id="JAPDDP010000026">
    <property type="protein sequence ID" value="MDA0181746.1"/>
    <property type="molecule type" value="Genomic_DNA"/>
</dbReference>
<keyword evidence="9 10" id="KW-0413">Isomerase</keyword>
<comment type="caution">
    <text evidence="12">The sequence shown here is derived from an EMBL/GenBank/DDBJ whole genome shotgun (WGS) entry which is preliminary data.</text>
</comment>
<keyword evidence="13" id="KW-1185">Reference proteome</keyword>
<dbReference type="InterPro" id="IPR001240">
    <property type="entry name" value="PRAI_dom"/>
</dbReference>
<proteinExistence type="inferred from homology"/>
<comment type="pathway">
    <text evidence="2 10">Amino-acid biosynthesis; L-tryptophan biosynthesis; L-tryptophan from chorismate: step 3/5.</text>
</comment>
<dbReference type="SUPFAM" id="SSF51366">
    <property type="entry name" value="Ribulose-phoshate binding barrel"/>
    <property type="match status" value="1"/>
</dbReference>
<evidence type="ECO:0000256" key="2">
    <source>
        <dbReference type="ARBA" id="ARBA00004664"/>
    </source>
</evidence>
<evidence type="ECO:0000256" key="9">
    <source>
        <dbReference type="ARBA" id="ARBA00023235"/>
    </source>
</evidence>
<evidence type="ECO:0000256" key="8">
    <source>
        <dbReference type="ARBA" id="ARBA00023141"/>
    </source>
</evidence>
<dbReference type="Pfam" id="PF00697">
    <property type="entry name" value="PRAI"/>
    <property type="match status" value="1"/>
</dbReference>
<evidence type="ECO:0000256" key="7">
    <source>
        <dbReference type="ARBA" id="ARBA00022822"/>
    </source>
</evidence>
<protein>
    <recommendedName>
        <fullName evidence="5 10">N-(5'-phosphoribosyl)anthranilate isomerase</fullName>
        <shortName evidence="10">PRAI</shortName>
        <ecNumber evidence="4 10">5.3.1.24</ecNumber>
    </recommendedName>
</protein>
<reference evidence="12" key="1">
    <citation type="submission" date="2022-10" db="EMBL/GenBank/DDBJ databases">
        <title>The WGS of Solirubrobacter phytolaccae KCTC 29190.</title>
        <authorList>
            <person name="Jiang Z."/>
        </authorList>
    </citation>
    <scope>NUCLEOTIDE SEQUENCE</scope>
    <source>
        <strain evidence="12">KCTC 29190</strain>
    </source>
</reference>
<organism evidence="12 13">
    <name type="scientific">Solirubrobacter phytolaccae</name>
    <dbReference type="NCBI Taxonomy" id="1404360"/>
    <lineage>
        <taxon>Bacteria</taxon>
        <taxon>Bacillati</taxon>
        <taxon>Actinomycetota</taxon>
        <taxon>Thermoleophilia</taxon>
        <taxon>Solirubrobacterales</taxon>
        <taxon>Solirubrobacteraceae</taxon>
        <taxon>Solirubrobacter</taxon>
    </lineage>
</organism>
<dbReference type="HAMAP" id="MF_00135">
    <property type="entry name" value="PRAI"/>
    <property type="match status" value="1"/>
</dbReference>
<keyword evidence="7 10" id="KW-0822">Tryptophan biosynthesis</keyword>
<dbReference type="FunFam" id="3.20.20.70:FF:000075">
    <property type="entry name" value="Tryptophan biosynthesis protein TRP1"/>
    <property type="match status" value="1"/>
</dbReference>
<dbReference type="Proteomes" id="UP001147653">
    <property type="component" value="Unassembled WGS sequence"/>
</dbReference>
<keyword evidence="8 10" id="KW-0057">Aromatic amino acid biosynthesis</keyword>
<dbReference type="PANTHER" id="PTHR42894:SF1">
    <property type="entry name" value="N-(5'-PHOSPHORIBOSYL)ANTHRANILATE ISOMERASE"/>
    <property type="match status" value="1"/>
</dbReference>
<sequence>MNIKICGITRLEDAEKAVELGAWALGFLLWPESKRYVDPGVAAGIARVMRRKVELVGVFVNQPLDDIAALVDAIGLTYVQLHGDEGPSFCAAVSQRTGAKVIKAGRIIHAYDLREMDRYHTDLHLLDTGTADGTYGGTGKTWDWSLVARRKSKIPFLLAGGLNPDNVAAAIAEANPWGIDVSSGVEYTPGVKSAKKLEALFEAAGVVNVGG</sequence>
<evidence type="ECO:0000313" key="12">
    <source>
        <dbReference type="EMBL" id="MDA0181746.1"/>
    </source>
</evidence>
<keyword evidence="6 10" id="KW-0028">Amino-acid biosynthesis</keyword>
<feature type="domain" description="N-(5'phosphoribosyl) anthranilate isomerase (PRAI)" evidence="11">
    <location>
        <begin position="3"/>
        <end position="202"/>
    </location>
</feature>
<dbReference type="GO" id="GO:0004640">
    <property type="term" value="F:phosphoribosylanthranilate isomerase activity"/>
    <property type="evidence" value="ECO:0007669"/>
    <property type="project" value="UniProtKB-UniRule"/>
</dbReference>
<dbReference type="GO" id="GO:0000162">
    <property type="term" value="P:L-tryptophan biosynthetic process"/>
    <property type="evidence" value="ECO:0007669"/>
    <property type="project" value="UniProtKB-UniRule"/>
</dbReference>
<accession>A0A9X3S9Q8</accession>
<dbReference type="Gene3D" id="3.20.20.70">
    <property type="entry name" value="Aldolase class I"/>
    <property type="match status" value="1"/>
</dbReference>
<gene>
    <name evidence="10" type="primary">trpF</name>
    <name evidence="12" type="ORF">OJ997_15685</name>
</gene>
<evidence type="ECO:0000256" key="5">
    <source>
        <dbReference type="ARBA" id="ARBA00022272"/>
    </source>
</evidence>
<dbReference type="PANTHER" id="PTHR42894">
    <property type="entry name" value="N-(5'-PHOSPHORIBOSYL)ANTHRANILATE ISOMERASE"/>
    <property type="match status" value="1"/>
</dbReference>
<dbReference type="EC" id="5.3.1.24" evidence="4 10"/>
<dbReference type="CDD" id="cd00405">
    <property type="entry name" value="PRAI"/>
    <property type="match status" value="1"/>
</dbReference>
<evidence type="ECO:0000313" key="13">
    <source>
        <dbReference type="Proteomes" id="UP001147653"/>
    </source>
</evidence>
<dbReference type="NCBIfam" id="NF002298">
    <property type="entry name" value="PRK01222.1-4"/>
    <property type="match status" value="1"/>
</dbReference>
<evidence type="ECO:0000256" key="4">
    <source>
        <dbReference type="ARBA" id="ARBA00012572"/>
    </source>
</evidence>
<dbReference type="AlphaFoldDB" id="A0A9X3S9Q8"/>
<comment type="similarity">
    <text evidence="3 10">Belongs to the TrpF family.</text>
</comment>
<evidence type="ECO:0000256" key="1">
    <source>
        <dbReference type="ARBA" id="ARBA00001164"/>
    </source>
</evidence>
<dbReference type="RefSeq" id="WP_270026096.1">
    <property type="nucleotide sequence ID" value="NZ_JAPDDP010000026.1"/>
</dbReference>
<evidence type="ECO:0000256" key="6">
    <source>
        <dbReference type="ARBA" id="ARBA00022605"/>
    </source>
</evidence>
<evidence type="ECO:0000259" key="11">
    <source>
        <dbReference type="Pfam" id="PF00697"/>
    </source>
</evidence>
<evidence type="ECO:0000256" key="10">
    <source>
        <dbReference type="HAMAP-Rule" id="MF_00135"/>
    </source>
</evidence>
<comment type="catalytic activity">
    <reaction evidence="1 10">
        <text>N-(5-phospho-beta-D-ribosyl)anthranilate = 1-(2-carboxyphenylamino)-1-deoxy-D-ribulose 5-phosphate</text>
        <dbReference type="Rhea" id="RHEA:21540"/>
        <dbReference type="ChEBI" id="CHEBI:18277"/>
        <dbReference type="ChEBI" id="CHEBI:58613"/>
        <dbReference type="EC" id="5.3.1.24"/>
    </reaction>
</comment>
<dbReference type="InterPro" id="IPR013785">
    <property type="entry name" value="Aldolase_TIM"/>
</dbReference>
<evidence type="ECO:0000256" key="3">
    <source>
        <dbReference type="ARBA" id="ARBA00007571"/>
    </source>
</evidence>
<name>A0A9X3S9Q8_9ACTN</name>